<dbReference type="SUPFAM" id="SSF53098">
    <property type="entry name" value="Ribonuclease H-like"/>
    <property type="match status" value="1"/>
</dbReference>
<dbReference type="GO" id="GO:0005829">
    <property type="term" value="C:cytosol"/>
    <property type="evidence" value="ECO:0007669"/>
    <property type="project" value="TreeGrafter"/>
</dbReference>
<dbReference type="PANTHER" id="PTHR30231">
    <property type="entry name" value="DNA POLYMERASE III SUBUNIT EPSILON"/>
    <property type="match status" value="1"/>
</dbReference>
<organism evidence="2 3">
    <name type="scientific">Acidiluteibacter ferrifornacis</name>
    <dbReference type="NCBI Taxonomy" id="2692424"/>
    <lineage>
        <taxon>Bacteria</taxon>
        <taxon>Pseudomonadati</taxon>
        <taxon>Bacteroidota</taxon>
        <taxon>Flavobacteriia</taxon>
        <taxon>Flavobacteriales</taxon>
        <taxon>Cryomorphaceae</taxon>
        <taxon>Acidiluteibacter</taxon>
    </lineage>
</organism>
<dbReference type="GO" id="GO:0003676">
    <property type="term" value="F:nucleic acid binding"/>
    <property type="evidence" value="ECO:0007669"/>
    <property type="project" value="InterPro"/>
</dbReference>
<gene>
    <name evidence="2" type="ORF">GQN54_06680</name>
</gene>
<dbReference type="Pfam" id="PF00929">
    <property type="entry name" value="RNase_T"/>
    <property type="match status" value="1"/>
</dbReference>
<keyword evidence="2" id="KW-0378">Hydrolase</keyword>
<dbReference type="Pfam" id="PF20600">
    <property type="entry name" value="ExoX-like_C"/>
    <property type="match status" value="1"/>
</dbReference>
<dbReference type="PANTHER" id="PTHR30231:SF41">
    <property type="entry name" value="DNA POLYMERASE III SUBUNIT EPSILON"/>
    <property type="match status" value="1"/>
</dbReference>
<dbReference type="CDD" id="cd06127">
    <property type="entry name" value="DEDDh"/>
    <property type="match status" value="1"/>
</dbReference>
<dbReference type="EMBL" id="WWNE01000006">
    <property type="protein sequence ID" value="NBG65797.1"/>
    <property type="molecule type" value="Genomic_DNA"/>
</dbReference>
<keyword evidence="2" id="KW-0540">Nuclease</keyword>
<proteinExistence type="predicted"/>
<name>A0A6N9NKW0_9FLAO</name>
<protein>
    <submittedName>
        <fullName evidence="2">3'-5' exonuclease</fullName>
    </submittedName>
</protein>
<reference evidence="2 3" key="1">
    <citation type="submission" date="2019-12" db="EMBL/GenBank/DDBJ databases">
        <authorList>
            <person name="Zhao J."/>
        </authorList>
    </citation>
    <scope>NUCLEOTIDE SEQUENCE [LARGE SCALE GENOMIC DNA]</scope>
    <source>
        <strain evidence="2 3">S-15</strain>
    </source>
</reference>
<dbReference type="GO" id="GO:0008408">
    <property type="term" value="F:3'-5' exonuclease activity"/>
    <property type="evidence" value="ECO:0007669"/>
    <property type="project" value="TreeGrafter"/>
</dbReference>
<comment type="caution">
    <text evidence="2">The sequence shown here is derived from an EMBL/GenBank/DDBJ whole genome shotgun (WGS) entry which is preliminary data.</text>
</comment>
<feature type="domain" description="Exonuclease" evidence="1">
    <location>
        <begin position="8"/>
        <end position="174"/>
    </location>
</feature>
<sequence length="255" mass="29103">MNLELNKPIVFFDLETTGVNVATDRIVEISILKLHKDGKKEIKTRRINPTIPISPESTSIHGISDEDVKDEPTFKSLAKGIAQFIGNADLAGYNSNKFDVPMLMEEFLRAEVDFDLSSRKLVDVQNIFHRMEQRTLVAAYKFYCNKDLIGAHGAEADNLATYEVLEAQIEKYPELENDVNFLSEFSKRGNNADLMGRIVFDENNVEVFNFGKHKGKPVEEVLKNESSYYDWMMKGDFPLYTKKVLTAIKMRSFGK</sequence>
<evidence type="ECO:0000313" key="3">
    <source>
        <dbReference type="Proteomes" id="UP000470771"/>
    </source>
</evidence>
<dbReference type="RefSeq" id="WP_160632758.1">
    <property type="nucleotide sequence ID" value="NZ_WWNE01000006.1"/>
</dbReference>
<dbReference type="AlphaFoldDB" id="A0A6N9NKW0"/>
<dbReference type="Proteomes" id="UP000470771">
    <property type="component" value="Unassembled WGS sequence"/>
</dbReference>
<dbReference type="Gene3D" id="3.30.420.10">
    <property type="entry name" value="Ribonuclease H-like superfamily/Ribonuclease H"/>
    <property type="match status" value="1"/>
</dbReference>
<dbReference type="InterPro" id="IPR046768">
    <property type="entry name" value="ExoX-like_C"/>
</dbReference>
<dbReference type="SMART" id="SM00479">
    <property type="entry name" value="EXOIII"/>
    <property type="match status" value="1"/>
</dbReference>
<evidence type="ECO:0000313" key="2">
    <source>
        <dbReference type="EMBL" id="NBG65797.1"/>
    </source>
</evidence>
<keyword evidence="2" id="KW-0269">Exonuclease</keyword>
<dbReference type="InterPro" id="IPR012337">
    <property type="entry name" value="RNaseH-like_sf"/>
</dbReference>
<keyword evidence="3" id="KW-1185">Reference proteome</keyword>
<dbReference type="InterPro" id="IPR013520">
    <property type="entry name" value="Ribonucl_H"/>
</dbReference>
<accession>A0A6N9NKW0</accession>
<evidence type="ECO:0000259" key="1">
    <source>
        <dbReference type="SMART" id="SM00479"/>
    </source>
</evidence>
<dbReference type="InterPro" id="IPR036397">
    <property type="entry name" value="RNaseH_sf"/>
</dbReference>
<dbReference type="GO" id="GO:0045004">
    <property type="term" value="P:DNA replication proofreading"/>
    <property type="evidence" value="ECO:0007669"/>
    <property type="project" value="TreeGrafter"/>
</dbReference>